<gene>
    <name evidence="11" type="ORF">COS11_04095</name>
</gene>
<feature type="transmembrane region" description="Helical" evidence="10">
    <location>
        <begin position="180"/>
        <end position="198"/>
    </location>
</feature>
<protein>
    <recommendedName>
        <fullName evidence="13">Ion-translocating oxidoreductase complex subunit D</fullName>
    </recommendedName>
</protein>
<dbReference type="HAMAP" id="MF_00462">
    <property type="entry name" value="RsxD_RnfD"/>
    <property type="match status" value="1"/>
</dbReference>
<evidence type="ECO:0000256" key="6">
    <source>
        <dbReference type="ARBA" id="ARBA00022967"/>
    </source>
</evidence>
<evidence type="ECO:0000256" key="2">
    <source>
        <dbReference type="ARBA" id="ARBA00022553"/>
    </source>
</evidence>
<evidence type="ECO:0008006" key="13">
    <source>
        <dbReference type="Google" id="ProtNLM"/>
    </source>
</evidence>
<feature type="transmembrane region" description="Helical" evidence="10">
    <location>
        <begin position="49"/>
        <end position="67"/>
    </location>
</feature>
<proteinExistence type="inferred from homology"/>
<dbReference type="EMBL" id="PETL01000199">
    <property type="protein sequence ID" value="PIV64065.1"/>
    <property type="molecule type" value="Genomic_DNA"/>
</dbReference>
<feature type="non-terminal residue" evidence="11">
    <location>
        <position position="1"/>
    </location>
</feature>
<dbReference type="Pfam" id="PF03116">
    <property type="entry name" value="NQR2_RnfD_RnfE"/>
    <property type="match status" value="1"/>
</dbReference>
<dbReference type="PANTHER" id="PTHR30578:SF0">
    <property type="entry name" value="ION-TRANSLOCATING OXIDOREDUCTASE COMPLEX SUBUNIT D"/>
    <property type="match status" value="1"/>
</dbReference>
<feature type="transmembrane region" description="Helical" evidence="10">
    <location>
        <begin position="204"/>
        <end position="221"/>
    </location>
</feature>
<evidence type="ECO:0000256" key="5">
    <source>
        <dbReference type="ARBA" id="ARBA00022692"/>
    </source>
</evidence>
<dbReference type="GO" id="GO:0022900">
    <property type="term" value="P:electron transport chain"/>
    <property type="evidence" value="ECO:0007669"/>
    <property type="project" value="InterPro"/>
</dbReference>
<dbReference type="InterPro" id="IPR004338">
    <property type="entry name" value="NqrB/RnfD"/>
</dbReference>
<keyword evidence="7" id="KW-0249">Electron transport</keyword>
<dbReference type="NCBIfam" id="TIGR01946">
    <property type="entry name" value="rnfD"/>
    <property type="match status" value="1"/>
</dbReference>
<dbReference type="GO" id="GO:0005886">
    <property type="term" value="C:plasma membrane"/>
    <property type="evidence" value="ECO:0007669"/>
    <property type="project" value="TreeGrafter"/>
</dbReference>
<comment type="caution">
    <text evidence="11">The sequence shown here is derived from an EMBL/GenBank/DDBJ whole genome shotgun (WGS) entry which is preliminary data.</text>
</comment>
<evidence type="ECO:0000256" key="8">
    <source>
        <dbReference type="ARBA" id="ARBA00022989"/>
    </source>
</evidence>
<keyword evidence="1" id="KW-0813">Transport</keyword>
<keyword evidence="4" id="KW-0288">FMN</keyword>
<feature type="transmembrane region" description="Helical" evidence="10">
    <location>
        <begin position="103"/>
        <end position="122"/>
    </location>
</feature>
<sequence length="297" mass="32454">MWSVVIALLPVSFMGIYLFGIHSLYIILVSIIAAISTEGLFQIITKRKIRIFDGSSVVTGILLALILPSTVSLWIPALGSFFAIFLVKELFGGLGHNIFNPALAARAILLASFPLIMTSWVSPFDAISCATPLAIVKENLLSPLPSYFNLFIGTRSGCIGETSTLAVLLGATFLFLRRIISWHIPVTFMATVALFSLGAGKDPLFQVLSGGLILGAFFMATDYTTSPITKKGQIMFGFGCGVITSLIRFWGGYPEGVCYSILLMNCLVPLIDRYTLPKRFGEKQPRISRIVRIKDKK</sequence>
<dbReference type="Proteomes" id="UP000228886">
    <property type="component" value="Unassembled WGS sequence"/>
</dbReference>
<evidence type="ECO:0000256" key="4">
    <source>
        <dbReference type="ARBA" id="ARBA00022643"/>
    </source>
</evidence>
<keyword evidence="8 10" id="KW-1133">Transmembrane helix</keyword>
<evidence type="ECO:0000256" key="1">
    <source>
        <dbReference type="ARBA" id="ARBA00022448"/>
    </source>
</evidence>
<evidence type="ECO:0000313" key="11">
    <source>
        <dbReference type="EMBL" id="PIV64065.1"/>
    </source>
</evidence>
<dbReference type="GO" id="GO:0055085">
    <property type="term" value="P:transmembrane transport"/>
    <property type="evidence" value="ECO:0007669"/>
    <property type="project" value="InterPro"/>
</dbReference>
<feature type="transmembrane region" description="Helical" evidence="10">
    <location>
        <begin position="233"/>
        <end position="251"/>
    </location>
</feature>
<dbReference type="InterPro" id="IPR011303">
    <property type="entry name" value="RnfD_bac"/>
</dbReference>
<evidence type="ECO:0000256" key="3">
    <source>
        <dbReference type="ARBA" id="ARBA00022630"/>
    </source>
</evidence>
<keyword evidence="5 10" id="KW-0812">Transmembrane</keyword>
<keyword evidence="2" id="KW-0597">Phosphoprotein</keyword>
<evidence type="ECO:0000313" key="12">
    <source>
        <dbReference type="Proteomes" id="UP000228886"/>
    </source>
</evidence>
<accession>A0A2M7E8N0</accession>
<name>A0A2M7E8N0_9BACT</name>
<keyword evidence="6" id="KW-1278">Translocase</keyword>
<keyword evidence="9 10" id="KW-0472">Membrane</keyword>
<dbReference type="AlphaFoldDB" id="A0A2M7E8N0"/>
<feature type="transmembrane region" description="Helical" evidence="10">
    <location>
        <begin position="12"/>
        <end position="37"/>
    </location>
</feature>
<evidence type="ECO:0000256" key="9">
    <source>
        <dbReference type="ARBA" id="ARBA00023136"/>
    </source>
</evidence>
<evidence type="ECO:0000256" key="7">
    <source>
        <dbReference type="ARBA" id="ARBA00022982"/>
    </source>
</evidence>
<reference evidence="12" key="1">
    <citation type="submission" date="2017-09" db="EMBL/GenBank/DDBJ databases">
        <title>Depth-based differentiation of microbial function through sediment-hosted aquifers and enrichment of novel symbionts in the deep terrestrial subsurface.</title>
        <authorList>
            <person name="Probst A.J."/>
            <person name="Ladd B."/>
            <person name="Jarett J.K."/>
            <person name="Geller-Mcgrath D.E."/>
            <person name="Sieber C.M.K."/>
            <person name="Emerson J.B."/>
            <person name="Anantharaman K."/>
            <person name="Thomas B.C."/>
            <person name="Malmstrom R."/>
            <person name="Stieglmeier M."/>
            <person name="Klingl A."/>
            <person name="Woyke T."/>
            <person name="Ryan C.M."/>
            <person name="Banfield J.F."/>
        </authorList>
    </citation>
    <scope>NUCLEOTIDE SEQUENCE [LARGE SCALE GENOMIC DNA]</scope>
</reference>
<keyword evidence="3" id="KW-0285">Flavoprotein</keyword>
<organism evidence="11 12">
    <name type="scientific">bacterium (Candidatus Ratteibacteria) CG01_land_8_20_14_3_00_40_19</name>
    <dbReference type="NCBI Taxonomy" id="2014290"/>
    <lineage>
        <taxon>Bacteria</taxon>
        <taxon>Candidatus Ratteibacteria</taxon>
    </lineage>
</organism>
<dbReference type="PANTHER" id="PTHR30578">
    <property type="entry name" value="ELECTRON TRANSPORT COMPLEX PROTEIN RNFD"/>
    <property type="match status" value="1"/>
</dbReference>
<evidence type="ECO:0000256" key="10">
    <source>
        <dbReference type="SAM" id="Phobius"/>
    </source>
</evidence>